<feature type="chain" id="PRO_5040950059" description="Peptidase S1 domain-containing protein" evidence="3">
    <location>
        <begin position="24"/>
        <end position="520"/>
    </location>
</feature>
<feature type="region of interest" description="Disordered" evidence="1">
    <location>
        <begin position="499"/>
        <end position="520"/>
    </location>
</feature>
<dbReference type="AlphaFoldDB" id="A0A9W7Y0Q2"/>
<keyword evidence="3" id="KW-0732">Signal</keyword>
<sequence>MVRFKRFALGLTSVLSLVSGAATAGAQHMGKRATTAADIGGFRGAVLVKNGKIASCELALIDEKAAYVAASCLNYNDDLSLDKDSVYEIYFDGGDGSKRGSTVINNDLIHLHPQYNADSFANNIAVVEFNPPDSTTWDNPIAAYPSDWNDTAYVLRAAQNDENTWTTPAIYSQAGPDSGCTVNSALYKSNTNYMLCIKSSTRTTVQGASCTMPYTSAYGVGKSGMAVSALLSYSISSTDTMCDGSSNQYNYYTVLTFYDLFAQSVLGRSVGEYVENSSSLASLGRSASFQMNSVSLDGDVHVFSGDMLDLTNLFETIVVVNPATKSGVTSTFTVVGTSTQFIFNDGQSGSDGASATDAAGDDVEQDDSDTLESDKASYQSMPKTTIIGLAVGIPVGAIIVAVIIFLVVSNLKKRKQRLQWSNNTERRQKDIRELYDELGGASPEKDDLPGYDELRHSYMMRNSLAPAPAASGTVRDMRSHSILFSDVYLGGGASSNQIYAVPSSDHADDPDLPPPIPYKN</sequence>
<reference evidence="4" key="1">
    <citation type="submission" date="2022-07" db="EMBL/GenBank/DDBJ databases">
        <title>Phylogenomic reconstructions and comparative analyses of Kickxellomycotina fungi.</title>
        <authorList>
            <person name="Reynolds N.K."/>
            <person name="Stajich J.E."/>
            <person name="Barry K."/>
            <person name="Grigoriev I.V."/>
            <person name="Crous P."/>
            <person name="Smith M.E."/>
        </authorList>
    </citation>
    <scope>NUCLEOTIDE SEQUENCE</scope>
    <source>
        <strain evidence="4">NBRC 32514</strain>
    </source>
</reference>
<keyword evidence="5" id="KW-1185">Reference proteome</keyword>
<dbReference type="Gene3D" id="2.40.10.10">
    <property type="entry name" value="Trypsin-like serine proteases"/>
    <property type="match status" value="1"/>
</dbReference>
<feature type="compositionally biased region" description="Acidic residues" evidence="1">
    <location>
        <begin position="359"/>
        <end position="371"/>
    </location>
</feature>
<feature type="compositionally biased region" description="Low complexity" evidence="1">
    <location>
        <begin position="348"/>
        <end position="358"/>
    </location>
</feature>
<feature type="transmembrane region" description="Helical" evidence="2">
    <location>
        <begin position="386"/>
        <end position="408"/>
    </location>
</feature>
<dbReference type="OrthoDB" id="5585802at2759"/>
<comment type="caution">
    <text evidence="4">The sequence shown here is derived from an EMBL/GenBank/DDBJ whole genome shotgun (WGS) entry which is preliminary data.</text>
</comment>
<keyword evidence="2" id="KW-1133">Transmembrane helix</keyword>
<dbReference type="InterPro" id="IPR043504">
    <property type="entry name" value="Peptidase_S1_PA_chymotrypsin"/>
</dbReference>
<evidence type="ECO:0000313" key="4">
    <source>
        <dbReference type="EMBL" id="KAJ1721868.1"/>
    </source>
</evidence>
<evidence type="ECO:0000313" key="5">
    <source>
        <dbReference type="Proteomes" id="UP001149813"/>
    </source>
</evidence>
<evidence type="ECO:0000256" key="3">
    <source>
        <dbReference type="SAM" id="SignalP"/>
    </source>
</evidence>
<feature type="signal peptide" evidence="3">
    <location>
        <begin position="1"/>
        <end position="23"/>
    </location>
</feature>
<keyword evidence="2" id="KW-0472">Membrane</keyword>
<dbReference type="EMBL" id="JANBOJ010000144">
    <property type="protein sequence ID" value="KAJ1721868.1"/>
    <property type="molecule type" value="Genomic_DNA"/>
</dbReference>
<dbReference type="SUPFAM" id="SSF50494">
    <property type="entry name" value="Trypsin-like serine proteases"/>
    <property type="match status" value="1"/>
</dbReference>
<protein>
    <recommendedName>
        <fullName evidence="6">Peptidase S1 domain-containing protein</fullName>
    </recommendedName>
</protein>
<accession>A0A9W7Y0Q2</accession>
<organism evidence="4 5">
    <name type="scientific">Coemansia erecta</name>
    <dbReference type="NCBI Taxonomy" id="147472"/>
    <lineage>
        <taxon>Eukaryota</taxon>
        <taxon>Fungi</taxon>
        <taxon>Fungi incertae sedis</taxon>
        <taxon>Zoopagomycota</taxon>
        <taxon>Kickxellomycotina</taxon>
        <taxon>Kickxellomycetes</taxon>
        <taxon>Kickxellales</taxon>
        <taxon>Kickxellaceae</taxon>
        <taxon>Coemansia</taxon>
    </lineage>
</organism>
<evidence type="ECO:0008006" key="6">
    <source>
        <dbReference type="Google" id="ProtNLM"/>
    </source>
</evidence>
<feature type="region of interest" description="Disordered" evidence="1">
    <location>
        <begin position="348"/>
        <end position="376"/>
    </location>
</feature>
<keyword evidence="2" id="KW-0812">Transmembrane</keyword>
<evidence type="ECO:0000256" key="1">
    <source>
        <dbReference type="SAM" id="MobiDB-lite"/>
    </source>
</evidence>
<name>A0A9W7Y0Q2_9FUNG</name>
<gene>
    <name evidence="4" type="ORF">LPJ53_003648</name>
</gene>
<evidence type="ECO:0000256" key="2">
    <source>
        <dbReference type="SAM" id="Phobius"/>
    </source>
</evidence>
<dbReference type="Proteomes" id="UP001149813">
    <property type="component" value="Unassembled WGS sequence"/>
</dbReference>
<proteinExistence type="predicted"/>
<dbReference type="InterPro" id="IPR009003">
    <property type="entry name" value="Peptidase_S1_PA"/>
</dbReference>